<feature type="signal peptide" evidence="4">
    <location>
        <begin position="1"/>
        <end position="20"/>
    </location>
</feature>
<evidence type="ECO:0000256" key="4">
    <source>
        <dbReference type="SAM" id="SignalP"/>
    </source>
</evidence>
<evidence type="ECO:0000313" key="6">
    <source>
        <dbReference type="Proteomes" id="UP000478052"/>
    </source>
</evidence>
<dbReference type="OrthoDB" id="5835829at2759"/>
<dbReference type="CDD" id="cd03784">
    <property type="entry name" value="GT1_Gtf-like"/>
    <property type="match status" value="1"/>
</dbReference>
<comment type="similarity">
    <text evidence="1">Belongs to the UDP-glycosyltransferase family.</text>
</comment>
<feature type="chain" id="PRO_5026328383" evidence="4">
    <location>
        <begin position="21"/>
        <end position="749"/>
    </location>
</feature>
<dbReference type="GO" id="GO:0008194">
    <property type="term" value="F:UDP-glycosyltransferase activity"/>
    <property type="evidence" value="ECO:0007669"/>
    <property type="project" value="InterPro"/>
</dbReference>
<organism evidence="5 6">
    <name type="scientific">Aphis craccivora</name>
    <name type="common">Cowpea aphid</name>
    <dbReference type="NCBI Taxonomy" id="307492"/>
    <lineage>
        <taxon>Eukaryota</taxon>
        <taxon>Metazoa</taxon>
        <taxon>Ecdysozoa</taxon>
        <taxon>Arthropoda</taxon>
        <taxon>Hexapoda</taxon>
        <taxon>Insecta</taxon>
        <taxon>Pterygota</taxon>
        <taxon>Neoptera</taxon>
        <taxon>Paraneoptera</taxon>
        <taxon>Hemiptera</taxon>
        <taxon>Sternorrhyncha</taxon>
        <taxon>Aphidomorpha</taxon>
        <taxon>Aphidoidea</taxon>
        <taxon>Aphididae</taxon>
        <taxon>Aphidini</taxon>
        <taxon>Aphis</taxon>
        <taxon>Aphis</taxon>
    </lineage>
</organism>
<feature type="non-terminal residue" evidence="5">
    <location>
        <position position="749"/>
    </location>
</feature>
<keyword evidence="6" id="KW-1185">Reference proteome</keyword>
<dbReference type="PANTHER" id="PTHR48043:SF145">
    <property type="entry name" value="FI06409P-RELATED"/>
    <property type="match status" value="1"/>
</dbReference>
<dbReference type="SUPFAM" id="SSF53756">
    <property type="entry name" value="UDP-Glycosyltransferase/glycogen phosphorylase"/>
    <property type="match status" value="2"/>
</dbReference>
<evidence type="ECO:0000256" key="3">
    <source>
        <dbReference type="ARBA" id="ARBA00022679"/>
    </source>
</evidence>
<gene>
    <name evidence="5" type="ORF">FWK35_00018204</name>
</gene>
<dbReference type="PROSITE" id="PS00375">
    <property type="entry name" value="UDPGT"/>
    <property type="match status" value="1"/>
</dbReference>
<name>A0A6G0Y631_APHCR</name>
<evidence type="ECO:0000256" key="1">
    <source>
        <dbReference type="ARBA" id="ARBA00009995"/>
    </source>
</evidence>
<evidence type="ECO:0000313" key="5">
    <source>
        <dbReference type="EMBL" id="KAF0749979.1"/>
    </source>
</evidence>
<dbReference type="EMBL" id="VUJU01005900">
    <property type="protein sequence ID" value="KAF0749979.1"/>
    <property type="molecule type" value="Genomic_DNA"/>
</dbReference>
<comment type="caution">
    <text evidence="5">The sequence shown here is derived from an EMBL/GenBank/DDBJ whole genome shotgun (WGS) entry which is preliminary data.</text>
</comment>
<dbReference type="InterPro" id="IPR035595">
    <property type="entry name" value="UDP_glycos_trans_CS"/>
</dbReference>
<keyword evidence="2" id="KW-0328">Glycosyltransferase</keyword>
<accession>A0A6G0Y631</accession>
<evidence type="ECO:0000256" key="2">
    <source>
        <dbReference type="ARBA" id="ARBA00022676"/>
    </source>
</evidence>
<dbReference type="Proteomes" id="UP000478052">
    <property type="component" value="Unassembled WGS sequence"/>
</dbReference>
<dbReference type="FunFam" id="3.40.50.2000:FF:000021">
    <property type="entry name" value="UDP-glucuronosyltransferase"/>
    <property type="match status" value="1"/>
</dbReference>
<keyword evidence="4" id="KW-0732">Signal</keyword>
<dbReference type="AlphaFoldDB" id="A0A6G0Y631"/>
<protein>
    <submittedName>
        <fullName evidence="5">UDP-glucuronosyltransferase 2B15-like isoform X2</fullName>
    </submittedName>
</protein>
<dbReference type="InterPro" id="IPR050271">
    <property type="entry name" value="UDP-glycosyltransferase"/>
</dbReference>
<sequence>MKLSVFYIFTVLITYESVKALQILAIENIAGKSHWNFLNAVLRSLSDNGHNVTVFTPFPDGNQVNYTEVYIELPAKVSMDAVDTLNTFSKPEVMIPLVMTMTRHFCSIIHEQKDMLEILNSGKSNFDIIITEVASSECASYVAFKLDLPLIYVIPSPMVTYIEHTVLGDVSNPATVSHLMAHHAVPKTFAQRFSNVVLLGFSLFALIYKEMELKKIDPQPYDLVKPIKPSLVFMNTHYITDAPRPLPASVIQVGGVHLKTPRSIPNDILEFIENSPHGVIYFTFGSVISMSTLPDHIQNVFKETLAQVPQRVLWKFEGEMKDKPINVMTSKWFPQRDILMHPNVKLFISHGGISGVYEAVDAGVPVLGFPLFYDQPRNIENLVDAGMGISMDLLSIQKDELLKNILDLTNNEKYMKNAKIASERFKDRPMSPAELVVYWTEYVIRHKGAPHLRSQAFNLTWYQYFLLDFIRSNCNDEHIVCTMKLLVYYILTLLIKYYASVDALQILAIQNIAAKSHWNFMSAVLQALSDNGHNVTVYTPFLAGNRDNYTEVYLELPSRVGLEALESINSLGKATVIIPLGMNMTRYYCNIIHEQKDIREILRSGKSNYDIIITELLSSECSSYVASKLNLPLIYVIPSSMITYMEHTVLGDVSNPSTVSHLLAHHAVPKTFFQRFSNVILLGFSLIALLYKEMELKKVDIQPYDLVKPIKPSLILMNSDLITEGPRPMPPNVIQIGGIHLKTPNRIPN</sequence>
<keyword evidence="3 5" id="KW-0808">Transferase</keyword>
<proteinExistence type="inferred from homology"/>
<dbReference type="PANTHER" id="PTHR48043">
    <property type="entry name" value="EG:EG0003.4 PROTEIN-RELATED"/>
    <property type="match status" value="1"/>
</dbReference>
<dbReference type="Gene3D" id="3.40.50.2000">
    <property type="entry name" value="Glycogen Phosphorylase B"/>
    <property type="match status" value="2"/>
</dbReference>
<dbReference type="Pfam" id="PF00201">
    <property type="entry name" value="UDPGT"/>
    <property type="match status" value="2"/>
</dbReference>
<reference evidence="5 6" key="1">
    <citation type="submission" date="2019-08" db="EMBL/GenBank/DDBJ databases">
        <title>Whole genome of Aphis craccivora.</title>
        <authorList>
            <person name="Voronova N.V."/>
            <person name="Shulinski R.S."/>
            <person name="Bandarenka Y.V."/>
            <person name="Zhorov D.G."/>
            <person name="Warner D."/>
        </authorList>
    </citation>
    <scope>NUCLEOTIDE SEQUENCE [LARGE SCALE GENOMIC DNA]</scope>
    <source>
        <strain evidence="5">180601</strain>
        <tissue evidence="5">Whole Body</tissue>
    </source>
</reference>
<dbReference type="InterPro" id="IPR002213">
    <property type="entry name" value="UDP_glucos_trans"/>
</dbReference>